<feature type="compositionally biased region" description="Basic and acidic residues" evidence="1">
    <location>
        <begin position="1"/>
        <end position="13"/>
    </location>
</feature>
<dbReference type="Proteomes" id="UP000337189">
    <property type="component" value="Unassembled WGS sequence"/>
</dbReference>
<gene>
    <name evidence="2" type="ORF">PCO31110_02381</name>
</gene>
<evidence type="ECO:0000256" key="1">
    <source>
        <dbReference type="SAM" id="MobiDB-lite"/>
    </source>
</evidence>
<evidence type="ECO:0000313" key="2">
    <source>
        <dbReference type="EMBL" id="VVE05731.1"/>
    </source>
</evidence>
<protein>
    <submittedName>
        <fullName evidence="2">Uncharacterized protein</fullName>
    </submittedName>
</protein>
<sequence>MTVNERGIREKPVIRRRKGGRTRQASNGTKPTSRQQVADCHRTSGIRLKCLRRPLPGQPLAHRSCEQNGSPAAVRRVERYLGRWCRRQGHEQPTFANDDRNHFVDAQSSRLRCRVCFDYSAALSARQPPILSRVYGTGGRCTLTRAAQWHGPVRAPATVPRARASRPARRPRQGARRPPNGS</sequence>
<name>A0A5E4V0T5_9BURK</name>
<organism evidence="2 3">
    <name type="scientific">Pandoraea communis</name>
    <dbReference type="NCBI Taxonomy" id="2508297"/>
    <lineage>
        <taxon>Bacteria</taxon>
        <taxon>Pseudomonadati</taxon>
        <taxon>Pseudomonadota</taxon>
        <taxon>Betaproteobacteria</taxon>
        <taxon>Burkholderiales</taxon>
        <taxon>Burkholderiaceae</taxon>
        <taxon>Pandoraea</taxon>
    </lineage>
</organism>
<feature type="region of interest" description="Disordered" evidence="1">
    <location>
        <begin position="1"/>
        <end position="38"/>
    </location>
</feature>
<feature type="compositionally biased region" description="Basic residues" evidence="1">
    <location>
        <begin position="163"/>
        <end position="175"/>
    </location>
</feature>
<dbReference type="AlphaFoldDB" id="A0A5E4V0T5"/>
<evidence type="ECO:0000313" key="3">
    <source>
        <dbReference type="Proteomes" id="UP000337189"/>
    </source>
</evidence>
<dbReference type="EMBL" id="CABPSJ010000003">
    <property type="protein sequence ID" value="VVE05731.1"/>
    <property type="molecule type" value="Genomic_DNA"/>
</dbReference>
<accession>A0A5E4V0T5</accession>
<reference evidence="2 3" key="1">
    <citation type="submission" date="2019-08" db="EMBL/GenBank/DDBJ databases">
        <authorList>
            <person name="Peeters C."/>
        </authorList>
    </citation>
    <scope>NUCLEOTIDE SEQUENCE [LARGE SCALE GENOMIC DNA]</scope>
    <source>
        <strain evidence="2 3">LMG 31110</strain>
    </source>
</reference>
<proteinExistence type="predicted"/>
<feature type="compositionally biased region" description="Polar residues" evidence="1">
    <location>
        <begin position="23"/>
        <end position="36"/>
    </location>
</feature>
<feature type="region of interest" description="Disordered" evidence="1">
    <location>
        <begin position="152"/>
        <end position="182"/>
    </location>
</feature>